<proteinExistence type="inferred from homology"/>
<reference evidence="12" key="1">
    <citation type="submission" date="2014-05" db="EMBL/GenBank/DDBJ databases">
        <title>Key roles for freshwater Actinobacteria revealed by deep metagenomic sequencing.</title>
        <authorList>
            <person name="Ghai R."/>
            <person name="Mizuno C.M."/>
            <person name="Picazo A."/>
            <person name="Camacho A."/>
            <person name="Rodriguez-Valera F."/>
        </authorList>
    </citation>
    <scope>NUCLEOTIDE SEQUENCE</scope>
</reference>
<dbReference type="SMART" id="SM00480">
    <property type="entry name" value="POL3Bc"/>
    <property type="match status" value="1"/>
</dbReference>
<dbReference type="EMBL" id="JNSJ01000014">
    <property type="protein sequence ID" value="KGA03515.1"/>
    <property type="molecule type" value="Genomic_DNA"/>
</dbReference>
<gene>
    <name evidence="12" type="ORF">GM49_1700</name>
</gene>
<comment type="caution">
    <text evidence="12">The sequence shown here is derived from an EMBL/GenBank/DDBJ whole genome shotgun (WGS) entry which is preliminary data.</text>
</comment>
<dbReference type="Pfam" id="PF02767">
    <property type="entry name" value="DNA_pol3_beta_2"/>
    <property type="match status" value="1"/>
</dbReference>
<organism evidence="12">
    <name type="scientific">freshwater metagenome</name>
    <dbReference type="NCBI Taxonomy" id="449393"/>
    <lineage>
        <taxon>unclassified sequences</taxon>
        <taxon>metagenomes</taxon>
        <taxon>ecological metagenomes</taxon>
    </lineage>
</organism>
<evidence type="ECO:0000256" key="3">
    <source>
        <dbReference type="ARBA" id="ARBA00022490"/>
    </source>
</evidence>
<evidence type="ECO:0000256" key="5">
    <source>
        <dbReference type="ARBA" id="ARBA00022695"/>
    </source>
</evidence>
<protein>
    <submittedName>
        <fullName evidence="12">DNA polymerase III subunit beta</fullName>
    </submittedName>
</protein>
<evidence type="ECO:0000256" key="1">
    <source>
        <dbReference type="ARBA" id="ARBA00004496"/>
    </source>
</evidence>
<dbReference type="InterPro" id="IPR001001">
    <property type="entry name" value="DNA_polIII_beta"/>
</dbReference>
<dbReference type="GO" id="GO:0006271">
    <property type="term" value="P:DNA strand elongation involved in DNA replication"/>
    <property type="evidence" value="ECO:0007669"/>
    <property type="project" value="TreeGrafter"/>
</dbReference>
<evidence type="ECO:0000259" key="11">
    <source>
        <dbReference type="Pfam" id="PF02768"/>
    </source>
</evidence>
<dbReference type="PIRSF" id="PIRSF000804">
    <property type="entry name" value="DNA_pol_III_b"/>
    <property type="match status" value="1"/>
</dbReference>
<feature type="domain" description="DNA polymerase III beta sliding clamp central" evidence="10">
    <location>
        <begin position="139"/>
        <end position="258"/>
    </location>
</feature>
<dbReference type="NCBIfam" id="TIGR00663">
    <property type="entry name" value="dnan"/>
    <property type="match status" value="1"/>
</dbReference>
<dbReference type="InterPro" id="IPR022637">
    <property type="entry name" value="DNA_polIII_beta_cen"/>
</dbReference>
<keyword evidence="6" id="KW-0235">DNA replication</keyword>
<keyword evidence="8" id="KW-0238">DNA-binding</keyword>
<dbReference type="CDD" id="cd00140">
    <property type="entry name" value="beta_clamp"/>
    <property type="match status" value="1"/>
</dbReference>
<evidence type="ECO:0000259" key="10">
    <source>
        <dbReference type="Pfam" id="PF02767"/>
    </source>
</evidence>
<dbReference type="FunFam" id="3.10.150.10:FF:000005">
    <property type="entry name" value="Beta sliding clamp"/>
    <property type="match status" value="1"/>
</dbReference>
<dbReference type="InterPro" id="IPR046938">
    <property type="entry name" value="DNA_clamp_sf"/>
</dbReference>
<dbReference type="InterPro" id="IPR022635">
    <property type="entry name" value="DNA_polIII_beta_C"/>
</dbReference>
<evidence type="ECO:0000256" key="8">
    <source>
        <dbReference type="ARBA" id="ARBA00023125"/>
    </source>
</evidence>
<evidence type="ECO:0000256" key="2">
    <source>
        <dbReference type="ARBA" id="ARBA00010752"/>
    </source>
</evidence>
<dbReference type="GO" id="GO:0009360">
    <property type="term" value="C:DNA polymerase III complex"/>
    <property type="evidence" value="ECO:0007669"/>
    <property type="project" value="InterPro"/>
</dbReference>
<keyword evidence="7" id="KW-0239">DNA-directed DNA polymerase</keyword>
<feature type="domain" description="DNA polymerase III beta sliding clamp N-terminal" evidence="9">
    <location>
        <begin position="15"/>
        <end position="131"/>
    </location>
</feature>
<evidence type="ECO:0000259" key="9">
    <source>
        <dbReference type="Pfam" id="PF00712"/>
    </source>
</evidence>
<keyword evidence="3" id="KW-0963">Cytoplasm</keyword>
<feature type="domain" description="DNA polymerase III beta sliding clamp C-terminal" evidence="11">
    <location>
        <begin position="262"/>
        <end position="386"/>
    </location>
</feature>
<evidence type="ECO:0000256" key="4">
    <source>
        <dbReference type="ARBA" id="ARBA00022679"/>
    </source>
</evidence>
<evidence type="ECO:0000313" key="12">
    <source>
        <dbReference type="EMBL" id="KGA03515.1"/>
    </source>
</evidence>
<dbReference type="GO" id="GO:0005737">
    <property type="term" value="C:cytoplasm"/>
    <property type="evidence" value="ECO:0007669"/>
    <property type="project" value="UniProtKB-SubCell"/>
</dbReference>
<dbReference type="InterPro" id="IPR022634">
    <property type="entry name" value="DNA_polIII_beta_N"/>
</dbReference>
<dbReference type="Pfam" id="PF02768">
    <property type="entry name" value="DNA_pol3_beta_3"/>
    <property type="match status" value="1"/>
</dbReference>
<evidence type="ECO:0000256" key="6">
    <source>
        <dbReference type="ARBA" id="ARBA00022705"/>
    </source>
</evidence>
<dbReference type="Gene3D" id="3.10.150.10">
    <property type="entry name" value="DNA Polymerase III, subunit A, domain 2"/>
    <property type="match status" value="3"/>
</dbReference>
<sequence length="389" mass="41687">MWVGYLAFKGKDDGMKFVVERDPLIDAVNWVARSLSSRPIQTALLGIMIDVTDSITLTGSDLETSTKATINADIATKGKVLVPGRLLAEIARSLPAKPVTFVLDGTRVLVTAGSAKFTLPTLPSNEYPNLPTLPQSAGEIPADVFATAVNQVAVAAGKDDSLPTLTGVHIEMNKTTITLAATDRYRLAVKEINWNPKDQNLEAATLLRARTLIDAAKSLAGGGQITFALSPTTSNEKLVGFVSEEKTMTSRTLDGSFPPFRHLLPTESTAEAVIEVAPFLDSVRRVALVTDKTVPLRLVFGNNTLQLEAGTGEDAQATEELNINYTGENINIAFNPTFLTDGLQAINAPFVHISFTGDKKPAVLTGKSEPGGAPNPSYKYLLMPMRYTS</sequence>
<comment type="similarity">
    <text evidence="2">Belongs to the beta sliding clamp family.</text>
</comment>
<evidence type="ECO:0000256" key="7">
    <source>
        <dbReference type="ARBA" id="ARBA00022932"/>
    </source>
</evidence>
<keyword evidence="4" id="KW-0808">Transferase</keyword>
<dbReference type="AlphaFoldDB" id="A0A094NX68"/>
<dbReference type="GO" id="GO:0003887">
    <property type="term" value="F:DNA-directed DNA polymerase activity"/>
    <property type="evidence" value="ECO:0007669"/>
    <property type="project" value="UniProtKB-KW"/>
</dbReference>
<comment type="subcellular location">
    <subcellularLocation>
        <location evidence="1">Cytoplasm</location>
    </subcellularLocation>
</comment>
<keyword evidence="5" id="KW-0548">Nucleotidyltransferase</keyword>
<dbReference type="Pfam" id="PF00712">
    <property type="entry name" value="DNA_pol3_beta"/>
    <property type="match status" value="1"/>
</dbReference>
<dbReference type="GO" id="GO:0008408">
    <property type="term" value="F:3'-5' exonuclease activity"/>
    <property type="evidence" value="ECO:0007669"/>
    <property type="project" value="InterPro"/>
</dbReference>
<dbReference type="PANTHER" id="PTHR30478:SF0">
    <property type="entry name" value="BETA SLIDING CLAMP"/>
    <property type="match status" value="1"/>
</dbReference>
<dbReference type="GO" id="GO:0003677">
    <property type="term" value="F:DNA binding"/>
    <property type="evidence" value="ECO:0007669"/>
    <property type="project" value="UniProtKB-KW"/>
</dbReference>
<accession>A0A094NX68</accession>
<dbReference type="SUPFAM" id="SSF55979">
    <property type="entry name" value="DNA clamp"/>
    <property type="match status" value="3"/>
</dbReference>
<name>A0A094NX68_9ZZZZ</name>
<dbReference type="PANTHER" id="PTHR30478">
    <property type="entry name" value="DNA POLYMERASE III SUBUNIT BETA"/>
    <property type="match status" value="1"/>
</dbReference>